<comment type="caution">
    <text evidence="1">The sequence shown here is derived from an EMBL/GenBank/DDBJ whole genome shotgun (WGS) entry which is preliminary data.</text>
</comment>
<reference evidence="1" key="1">
    <citation type="journal article" date="2023" name="Insect Mol. Biol.">
        <title>Genome sequencing provides insights into the evolution of gene families encoding plant cell wall-degrading enzymes in longhorned beetles.</title>
        <authorList>
            <person name="Shin N.R."/>
            <person name="Okamura Y."/>
            <person name="Kirsch R."/>
            <person name="Pauchet Y."/>
        </authorList>
    </citation>
    <scope>NUCLEOTIDE SEQUENCE</scope>
    <source>
        <strain evidence="1">MMC_N1</strain>
    </source>
</reference>
<dbReference type="Proteomes" id="UP001162164">
    <property type="component" value="Unassembled WGS sequence"/>
</dbReference>
<keyword evidence="2" id="KW-1185">Reference proteome</keyword>
<dbReference type="EMBL" id="JAPWTJ010000185">
    <property type="protein sequence ID" value="KAJ8981390.1"/>
    <property type="molecule type" value="Genomic_DNA"/>
</dbReference>
<proteinExistence type="predicted"/>
<evidence type="ECO:0000313" key="2">
    <source>
        <dbReference type="Proteomes" id="UP001162164"/>
    </source>
</evidence>
<sequence length="118" mass="13571">MAAKPVCNATELSNFHLTRYGDLKSMLELTSRRCTNKETIGGQHVGRARRSHMLQKQKSQREYDFYIRSAGDRVNGHRSFREKFYQGVSENKIKYGKQTGEYCYAESVKNQEIASGPD</sequence>
<gene>
    <name evidence="1" type="ORF">NQ317_002584</name>
</gene>
<name>A0ABQ9JTF4_9CUCU</name>
<accession>A0ABQ9JTF4</accession>
<organism evidence="1 2">
    <name type="scientific">Molorchus minor</name>
    <dbReference type="NCBI Taxonomy" id="1323400"/>
    <lineage>
        <taxon>Eukaryota</taxon>
        <taxon>Metazoa</taxon>
        <taxon>Ecdysozoa</taxon>
        <taxon>Arthropoda</taxon>
        <taxon>Hexapoda</taxon>
        <taxon>Insecta</taxon>
        <taxon>Pterygota</taxon>
        <taxon>Neoptera</taxon>
        <taxon>Endopterygota</taxon>
        <taxon>Coleoptera</taxon>
        <taxon>Polyphaga</taxon>
        <taxon>Cucujiformia</taxon>
        <taxon>Chrysomeloidea</taxon>
        <taxon>Cerambycidae</taxon>
        <taxon>Lamiinae</taxon>
        <taxon>Monochamini</taxon>
        <taxon>Molorchus</taxon>
    </lineage>
</organism>
<protein>
    <submittedName>
        <fullName evidence="1">Uncharacterized protein</fullName>
    </submittedName>
</protein>
<evidence type="ECO:0000313" key="1">
    <source>
        <dbReference type="EMBL" id="KAJ8981390.1"/>
    </source>
</evidence>